<evidence type="ECO:0000256" key="3">
    <source>
        <dbReference type="ARBA" id="ARBA00035306"/>
    </source>
</evidence>
<keyword evidence="1 6" id="KW-0378">Hydrolase</keyword>
<evidence type="ECO:0000256" key="4">
    <source>
        <dbReference type="ARBA" id="ARBA00035393"/>
    </source>
</evidence>
<dbReference type="STRING" id="556484.B7GB15"/>
<dbReference type="KEGG" id="pti:PHATRDRAFT_16120"/>
<evidence type="ECO:0000313" key="8">
    <source>
        <dbReference type="Proteomes" id="UP000000759"/>
    </source>
</evidence>
<dbReference type="PANTHER" id="PTHR21314">
    <property type="entry name" value="QUEUOSINE 5'-PHOSPHATE N-GLYCOSYLASE_HYDROLASE-RELATED"/>
    <property type="match status" value="1"/>
</dbReference>
<reference evidence="7 8" key="1">
    <citation type="journal article" date="2008" name="Nature">
        <title>The Phaeodactylum genome reveals the evolutionary history of diatom genomes.</title>
        <authorList>
            <person name="Bowler C."/>
            <person name="Allen A.E."/>
            <person name="Badger J.H."/>
            <person name="Grimwood J."/>
            <person name="Jabbari K."/>
            <person name="Kuo A."/>
            <person name="Maheswari U."/>
            <person name="Martens C."/>
            <person name="Maumus F."/>
            <person name="Otillar R.P."/>
            <person name="Rayko E."/>
            <person name="Salamov A."/>
            <person name="Vandepoele K."/>
            <person name="Beszteri B."/>
            <person name="Gruber A."/>
            <person name="Heijde M."/>
            <person name="Katinka M."/>
            <person name="Mock T."/>
            <person name="Valentin K."/>
            <person name="Verret F."/>
            <person name="Berges J.A."/>
            <person name="Brownlee C."/>
            <person name="Cadoret J.P."/>
            <person name="Chiovitti A."/>
            <person name="Choi C.J."/>
            <person name="Coesel S."/>
            <person name="De Martino A."/>
            <person name="Detter J.C."/>
            <person name="Durkin C."/>
            <person name="Falciatore A."/>
            <person name="Fournet J."/>
            <person name="Haruta M."/>
            <person name="Huysman M.J."/>
            <person name="Jenkins B.D."/>
            <person name="Jiroutova K."/>
            <person name="Jorgensen R.E."/>
            <person name="Joubert Y."/>
            <person name="Kaplan A."/>
            <person name="Kroger N."/>
            <person name="Kroth P.G."/>
            <person name="La Roche J."/>
            <person name="Lindquist E."/>
            <person name="Lommer M."/>
            <person name="Martin-Jezequel V."/>
            <person name="Lopez P.J."/>
            <person name="Lucas S."/>
            <person name="Mangogna M."/>
            <person name="McGinnis K."/>
            <person name="Medlin L.K."/>
            <person name="Montsant A."/>
            <person name="Oudot-Le Secq M.P."/>
            <person name="Napoli C."/>
            <person name="Obornik M."/>
            <person name="Parker M.S."/>
            <person name="Petit J.L."/>
            <person name="Porcel B.M."/>
            <person name="Poulsen N."/>
            <person name="Robison M."/>
            <person name="Rychlewski L."/>
            <person name="Rynearson T.A."/>
            <person name="Schmutz J."/>
            <person name="Shapiro H."/>
            <person name="Siaut M."/>
            <person name="Stanley M."/>
            <person name="Sussman M.R."/>
            <person name="Taylor A.R."/>
            <person name="Vardi A."/>
            <person name="von Dassow P."/>
            <person name="Vyverman W."/>
            <person name="Willis A."/>
            <person name="Wyrwicz L.S."/>
            <person name="Rokhsar D.S."/>
            <person name="Weissenbach J."/>
            <person name="Armbrust E.V."/>
            <person name="Green B.R."/>
            <person name="Van de Peer Y."/>
            <person name="Grigoriev I.V."/>
        </authorList>
    </citation>
    <scope>NUCLEOTIDE SEQUENCE [LARGE SCALE GENOMIC DNA]</scope>
    <source>
        <strain evidence="7 8">CCAP 1055/1</strain>
    </source>
</reference>
<evidence type="ECO:0000256" key="1">
    <source>
        <dbReference type="ARBA" id="ARBA00022801"/>
    </source>
</evidence>
<evidence type="ECO:0000256" key="2">
    <source>
        <dbReference type="ARBA" id="ARBA00035119"/>
    </source>
</evidence>
<dbReference type="RefSeq" id="XP_002184385.1">
    <property type="nucleotide sequence ID" value="XM_002184349.1"/>
</dbReference>
<dbReference type="GeneID" id="7198227"/>
<evidence type="ECO:0000256" key="6">
    <source>
        <dbReference type="RuleBase" id="RU365002"/>
    </source>
</evidence>
<dbReference type="InterPro" id="IPR019438">
    <property type="entry name" value="Q_salvage"/>
</dbReference>
<dbReference type="GO" id="GO:0016787">
    <property type="term" value="F:hydrolase activity"/>
    <property type="evidence" value="ECO:0007669"/>
    <property type="project" value="UniProtKB-KW"/>
</dbReference>
<comment type="similarity">
    <text evidence="2 6">Belongs to the QNG1 protein family.</text>
</comment>
<dbReference type="OrthoDB" id="416777at2759"/>
<dbReference type="Pfam" id="PF10343">
    <property type="entry name" value="Q_salvage"/>
    <property type="match status" value="1"/>
</dbReference>
<organism evidence="7 8">
    <name type="scientific">Phaeodactylum tricornutum (strain CCAP 1055/1)</name>
    <dbReference type="NCBI Taxonomy" id="556484"/>
    <lineage>
        <taxon>Eukaryota</taxon>
        <taxon>Sar</taxon>
        <taxon>Stramenopiles</taxon>
        <taxon>Ochrophyta</taxon>
        <taxon>Bacillariophyta</taxon>
        <taxon>Bacillariophyceae</taxon>
        <taxon>Bacillariophycidae</taxon>
        <taxon>Naviculales</taxon>
        <taxon>Phaeodactylaceae</taxon>
        <taxon>Phaeodactylum</taxon>
    </lineage>
</organism>
<evidence type="ECO:0000256" key="5">
    <source>
        <dbReference type="ARBA" id="ARBA00048204"/>
    </source>
</evidence>
<dbReference type="EMBL" id="CM000625">
    <property type="protein sequence ID" value="EEC44134.1"/>
    <property type="molecule type" value="Genomic_DNA"/>
</dbReference>
<dbReference type="PANTHER" id="PTHR21314:SF0">
    <property type="entry name" value="QUEUOSINE 5'-PHOSPHATE N-GLYCOSYLASE_HYDROLASE"/>
    <property type="match status" value="1"/>
</dbReference>
<protein>
    <recommendedName>
        <fullName evidence="3 6">Queuosine 5'-phosphate N-glycosylase/hydrolase</fullName>
        <ecNumber evidence="6">3.2.2.-</ecNumber>
    </recommendedName>
    <alternativeName>
        <fullName evidence="4 6">Queuosine-nucleotide N-glycosylase/hydrolase</fullName>
    </alternativeName>
</protein>
<evidence type="ECO:0000313" key="7">
    <source>
        <dbReference type="EMBL" id="EEC44134.1"/>
    </source>
</evidence>
<feature type="non-terminal residue" evidence="7">
    <location>
        <position position="1"/>
    </location>
</feature>
<keyword evidence="8" id="KW-1185">Reference proteome</keyword>
<gene>
    <name evidence="7" type="ORF">PHATRDRAFT_16120</name>
</gene>
<dbReference type="GO" id="GO:0006400">
    <property type="term" value="P:tRNA modification"/>
    <property type="evidence" value="ECO:0007669"/>
    <property type="project" value="TreeGrafter"/>
</dbReference>
<sequence length="217" mass="24034">ANYILVLDAINFCFWPQLGYEYVDLAQTLTSMASADHRPLDHTREHVDALMALHHKQGKVPPNVAERCQLLNQVGAVLATHFEGSAWNVIQAANHSAVRLVGLLVTYFAGFGDFGGTAGSHHHQDPNNPPSDEMRPIAFLKRAQICVGDWDAALQLNLPDLDQLTTFADYRVPQVLRNAGWIRYRPSLAVMVDQGVEIARDSPEEWSIRAATVVAVE</sequence>
<feature type="non-terminal residue" evidence="7">
    <location>
        <position position="217"/>
    </location>
</feature>
<dbReference type="Proteomes" id="UP000000759">
    <property type="component" value="Chromosome 23"/>
</dbReference>
<reference evidence="8" key="2">
    <citation type="submission" date="2008-08" db="EMBL/GenBank/DDBJ databases">
        <authorList>
            <consortium name="Diatom Consortium"/>
            <person name="Grigoriev I."/>
            <person name="Grimwood J."/>
            <person name="Kuo A."/>
            <person name="Otillar R.P."/>
            <person name="Salamov A."/>
            <person name="Detter J.C."/>
            <person name="Lindquist E."/>
            <person name="Shapiro H."/>
            <person name="Lucas S."/>
            <person name="Glavina del Rio T."/>
            <person name="Pitluck S."/>
            <person name="Rokhsar D."/>
            <person name="Bowler C."/>
        </authorList>
    </citation>
    <scope>GENOME REANNOTATION</scope>
    <source>
        <strain evidence="8">CCAP 1055/1</strain>
    </source>
</reference>
<dbReference type="EC" id="3.2.2.-" evidence="6"/>
<comment type="catalytic activity">
    <reaction evidence="5 6">
        <text>queuosine 5'-phosphate + H2O = queuine + D-ribose 5-phosphate</text>
        <dbReference type="Rhea" id="RHEA:75387"/>
        <dbReference type="ChEBI" id="CHEBI:15377"/>
        <dbReference type="ChEBI" id="CHEBI:17433"/>
        <dbReference type="ChEBI" id="CHEBI:78346"/>
        <dbReference type="ChEBI" id="CHEBI:194371"/>
    </reaction>
    <physiologicalReaction direction="left-to-right" evidence="5 6">
        <dbReference type="Rhea" id="RHEA:75388"/>
    </physiologicalReaction>
</comment>
<accession>B7GB15</accession>
<proteinExistence type="inferred from homology"/>
<comment type="function">
    <text evidence="6">Catalyzes the hydrolysis of queuosine 5'-phosphate, releasing the nucleobase queuine (q). Is required for salvage of queuine from exogenous queuosine (Q) that is imported and then converted to queuosine 5'-phosphate intracellularly.</text>
</comment>
<dbReference type="AlphaFoldDB" id="B7GB15"/>
<dbReference type="eggNOG" id="KOG2524">
    <property type="taxonomic scope" value="Eukaryota"/>
</dbReference>
<name>B7GB15_PHATC</name>
<dbReference type="InParanoid" id="B7GB15"/>
<dbReference type="PaxDb" id="2850-Phatr16120"/>